<dbReference type="FunFam" id="3.50.30.30:FF:000008">
    <property type="entry name" value="Glutamate carboxypeptidase 2"/>
    <property type="match status" value="1"/>
</dbReference>
<dbReference type="Pfam" id="PF02225">
    <property type="entry name" value="PA"/>
    <property type="match status" value="1"/>
</dbReference>
<evidence type="ECO:0000256" key="2">
    <source>
        <dbReference type="SAM" id="Coils"/>
    </source>
</evidence>
<accession>A0AAN6QHR3</accession>
<evidence type="ECO:0000256" key="1">
    <source>
        <dbReference type="ARBA" id="ARBA00005634"/>
    </source>
</evidence>
<evidence type="ECO:0000259" key="7">
    <source>
        <dbReference type="Pfam" id="PF04389"/>
    </source>
</evidence>
<feature type="transmembrane region" description="Helical" evidence="4">
    <location>
        <begin position="35"/>
        <end position="58"/>
    </location>
</feature>
<feature type="domain" description="Transferrin receptor-like dimerisation" evidence="6">
    <location>
        <begin position="692"/>
        <end position="815"/>
    </location>
</feature>
<keyword evidence="4" id="KW-0812">Transmembrane</keyword>
<dbReference type="Pfam" id="PF04253">
    <property type="entry name" value="TFR_dimer"/>
    <property type="match status" value="1"/>
</dbReference>
<dbReference type="SUPFAM" id="SSF47672">
    <property type="entry name" value="Transferrin receptor-like dimerisation domain"/>
    <property type="match status" value="1"/>
</dbReference>
<dbReference type="SUPFAM" id="SSF53187">
    <property type="entry name" value="Zn-dependent exopeptidases"/>
    <property type="match status" value="1"/>
</dbReference>
<dbReference type="EMBL" id="MU853350">
    <property type="protein sequence ID" value="KAK4110462.1"/>
    <property type="molecule type" value="Genomic_DNA"/>
</dbReference>
<organism evidence="8 9">
    <name type="scientific">Canariomyces notabilis</name>
    <dbReference type="NCBI Taxonomy" id="2074819"/>
    <lineage>
        <taxon>Eukaryota</taxon>
        <taxon>Fungi</taxon>
        <taxon>Dikarya</taxon>
        <taxon>Ascomycota</taxon>
        <taxon>Pezizomycotina</taxon>
        <taxon>Sordariomycetes</taxon>
        <taxon>Sordariomycetidae</taxon>
        <taxon>Sordariales</taxon>
        <taxon>Chaetomiaceae</taxon>
        <taxon>Canariomyces</taxon>
    </lineage>
</organism>
<feature type="coiled-coil region" evidence="2">
    <location>
        <begin position="693"/>
        <end position="720"/>
    </location>
</feature>
<dbReference type="InterPro" id="IPR046450">
    <property type="entry name" value="PA_dom_sf"/>
</dbReference>
<reference evidence="8" key="2">
    <citation type="submission" date="2023-05" db="EMBL/GenBank/DDBJ databases">
        <authorList>
            <consortium name="Lawrence Berkeley National Laboratory"/>
            <person name="Steindorff A."/>
            <person name="Hensen N."/>
            <person name="Bonometti L."/>
            <person name="Westerberg I."/>
            <person name="Brannstrom I.O."/>
            <person name="Guillou S."/>
            <person name="Cros-Aarteil S."/>
            <person name="Calhoun S."/>
            <person name="Haridas S."/>
            <person name="Kuo A."/>
            <person name="Mondo S."/>
            <person name="Pangilinan J."/>
            <person name="Riley R."/>
            <person name="Labutti K."/>
            <person name="Andreopoulos B."/>
            <person name="Lipzen A."/>
            <person name="Chen C."/>
            <person name="Yanf M."/>
            <person name="Daum C."/>
            <person name="Ng V."/>
            <person name="Clum A."/>
            <person name="Ohm R."/>
            <person name="Martin F."/>
            <person name="Silar P."/>
            <person name="Natvig D."/>
            <person name="Lalanne C."/>
            <person name="Gautier V."/>
            <person name="Ament-Velasquez S.L."/>
            <person name="Kruys A."/>
            <person name="Hutchinson M.I."/>
            <person name="Powell A.J."/>
            <person name="Barry K."/>
            <person name="Miller A.N."/>
            <person name="Grigoriev I.V."/>
            <person name="Debuchy R."/>
            <person name="Gladieux P."/>
            <person name="Thoren M.H."/>
            <person name="Johannesson H."/>
        </authorList>
    </citation>
    <scope>NUCLEOTIDE SEQUENCE</scope>
    <source>
        <strain evidence="8">CBS 508.74</strain>
    </source>
</reference>
<evidence type="ECO:0000313" key="8">
    <source>
        <dbReference type="EMBL" id="KAK4110462.1"/>
    </source>
</evidence>
<protein>
    <submittedName>
        <fullName evidence="8">Zn-dependent exopeptidase</fullName>
    </submittedName>
</protein>
<dbReference type="Gene3D" id="3.40.630.10">
    <property type="entry name" value="Zn peptidases"/>
    <property type="match status" value="1"/>
</dbReference>
<feature type="domain" description="Peptidase M28" evidence="7">
    <location>
        <begin position="397"/>
        <end position="582"/>
    </location>
</feature>
<evidence type="ECO:0000313" key="9">
    <source>
        <dbReference type="Proteomes" id="UP001302812"/>
    </source>
</evidence>
<dbReference type="InterPro" id="IPR003137">
    <property type="entry name" value="PA_domain"/>
</dbReference>
<dbReference type="GO" id="GO:0004180">
    <property type="term" value="F:carboxypeptidase activity"/>
    <property type="evidence" value="ECO:0007669"/>
    <property type="project" value="TreeGrafter"/>
</dbReference>
<dbReference type="SUPFAM" id="SSF52025">
    <property type="entry name" value="PA domain"/>
    <property type="match status" value="1"/>
</dbReference>
<dbReference type="InterPro" id="IPR007365">
    <property type="entry name" value="TFR-like_dimer_dom"/>
</dbReference>
<dbReference type="Gene3D" id="3.50.30.30">
    <property type="match status" value="1"/>
</dbReference>
<keyword evidence="4" id="KW-0472">Membrane</keyword>
<keyword evidence="2" id="KW-0175">Coiled coil</keyword>
<dbReference type="GeneID" id="89939751"/>
<dbReference type="InterPro" id="IPR036757">
    <property type="entry name" value="TFR-like_dimer_dom_sf"/>
</dbReference>
<dbReference type="CDD" id="cd02121">
    <property type="entry name" value="PA_GCPII_like"/>
    <property type="match status" value="1"/>
</dbReference>
<dbReference type="RefSeq" id="XP_064668032.1">
    <property type="nucleotide sequence ID" value="XM_064815626.1"/>
</dbReference>
<evidence type="ECO:0000259" key="6">
    <source>
        <dbReference type="Pfam" id="PF04253"/>
    </source>
</evidence>
<dbReference type="PANTHER" id="PTHR10404">
    <property type="entry name" value="N-ACETYLATED-ALPHA-LINKED ACIDIC DIPEPTIDASE"/>
    <property type="match status" value="1"/>
</dbReference>
<gene>
    <name evidence="8" type="ORF">N656DRAFT_781664</name>
</gene>
<sequence>MKSKTATASERTPLITTLPIASPRPRYPHAVVRRFCTIALASVLTWFFLSVAVSLTLFPDGHGHHGHHSHRTWPGWGRRKVDYDQLKRILLDTPSSEKAEEWSRYYTAGPHLAGKNYSQALWTKDLWEKFGVKSDIVSYDVYINYPVDHRLALLKKEKQDDGASAWKVSFEASLTEDVIDEDPTTSLADRIPTFHGYSASGNVTAPVVYVNYGTYQDFEDLIKANVTLEGKIAIARYGGIFRGLKVKRAQELGMIGTILYSDPGDDGDVTEENGYAVYPDGPARQPSSVQRGSTQFLSVAPGDPTTPGYPSKPGAPRQPVHSAIPSIPSVPISYQDAIPILRALNGHGPKVKDFNKYWNRNMGLQYKGVHYNIGPTPDDVVVNLYNEQEYETTPLWNVIGVINGTIPDEVIVVGCHRDAWIAGGAGDPNSGSAVLNEAIRSFGEALRLGWKPLRTIVFASWDGEEYGLIGSTEWVEEYLPWLRGANVAYVNTDTAAGGPDLFVSAAPLLDNLIYSVTAEVPSPNQTVPGQTVFDLWDKNIHTMGSGSDFTAFQDFAGIPSVHIGFDAGYKAVYHYHSNYDSFHWMEKFGDPGFVYHKAMAQILGLMTAKLAEMPVIPFMATDYAKALDSYVKKVEDKLGAALHLPQVEEDLSVLAINDDEVYFELRSRAHNTSALTTTSSSSPPDAGSFKTHLRRLHHALEKLTERAMKLDKRAKHLELDFEGVPWWHWPARIKLALAIRKVNTKYKYLERAFLHEQGLDGRPWFKHVVFAPGLWTGYAGAVFPGLMESIDAEDWKNAERWVDIIESRILNAAKGL</sequence>
<keyword evidence="9" id="KW-1185">Reference proteome</keyword>
<dbReference type="InterPro" id="IPR039373">
    <property type="entry name" value="Peptidase_M28B"/>
</dbReference>
<evidence type="ECO:0000256" key="3">
    <source>
        <dbReference type="SAM" id="MobiDB-lite"/>
    </source>
</evidence>
<comment type="caution">
    <text evidence="8">The sequence shown here is derived from an EMBL/GenBank/DDBJ whole genome shotgun (WGS) entry which is preliminary data.</text>
</comment>
<dbReference type="AlphaFoldDB" id="A0AAN6QHR3"/>
<name>A0AAN6QHR3_9PEZI</name>
<feature type="compositionally biased region" description="Polar residues" evidence="3">
    <location>
        <begin position="285"/>
        <end position="297"/>
    </location>
</feature>
<comment type="similarity">
    <text evidence="1">Belongs to the peptidase M28 family. M28B subfamily.</text>
</comment>
<feature type="domain" description="PA" evidence="5">
    <location>
        <begin position="203"/>
        <end position="281"/>
    </location>
</feature>
<proteinExistence type="inferred from homology"/>
<dbReference type="CDD" id="cd08022">
    <property type="entry name" value="M28_PSMA_like"/>
    <property type="match status" value="1"/>
</dbReference>
<dbReference type="Pfam" id="PF04389">
    <property type="entry name" value="Peptidase_M28"/>
    <property type="match status" value="1"/>
</dbReference>
<evidence type="ECO:0000259" key="5">
    <source>
        <dbReference type="Pfam" id="PF02225"/>
    </source>
</evidence>
<dbReference type="InterPro" id="IPR007484">
    <property type="entry name" value="Peptidase_M28"/>
</dbReference>
<keyword evidence="4" id="KW-1133">Transmembrane helix</keyword>
<reference evidence="8" key="1">
    <citation type="journal article" date="2023" name="Mol. Phylogenet. Evol.">
        <title>Genome-scale phylogeny and comparative genomics of the fungal order Sordariales.</title>
        <authorList>
            <person name="Hensen N."/>
            <person name="Bonometti L."/>
            <person name="Westerberg I."/>
            <person name="Brannstrom I.O."/>
            <person name="Guillou S."/>
            <person name="Cros-Aarteil S."/>
            <person name="Calhoun S."/>
            <person name="Haridas S."/>
            <person name="Kuo A."/>
            <person name="Mondo S."/>
            <person name="Pangilinan J."/>
            <person name="Riley R."/>
            <person name="LaButti K."/>
            <person name="Andreopoulos B."/>
            <person name="Lipzen A."/>
            <person name="Chen C."/>
            <person name="Yan M."/>
            <person name="Daum C."/>
            <person name="Ng V."/>
            <person name="Clum A."/>
            <person name="Steindorff A."/>
            <person name="Ohm R.A."/>
            <person name="Martin F."/>
            <person name="Silar P."/>
            <person name="Natvig D.O."/>
            <person name="Lalanne C."/>
            <person name="Gautier V."/>
            <person name="Ament-Velasquez S.L."/>
            <person name="Kruys A."/>
            <person name="Hutchinson M.I."/>
            <person name="Powell A.J."/>
            <person name="Barry K."/>
            <person name="Miller A.N."/>
            <person name="Grigoriev I.V."/>
            <person name="Debuchy R."/>
            <person name="Gladieux P."/>
            <person name="Hiltunen Thoren M."/>
            <person name="Johannesson H."/>
        </authorList>
    </citation>
    <scope>NUCLEOTIDE SEQUENCE</scope>
    <source>
        <strain evidence="8">CBS 508.74</strain>
    </source>
</reference>
<dbReference type="Proteomes" id="UP001302812">
    <property type="component" value="Unassembled WGS sequence"/>
</dbReference>
<dbReference type="PANTHER" id="PTHR10404:SF46">
    <property type="entry name" value="VACUOLAR PROTEIN SORTING-ASSOCIATED PROTEIN 70"/>
    <property type="match status" value="1"/>
</dbReference>
<feature type="region of interest" description="Disordered" evidence="3">
    <location>
        <begin position="279"/>
        <end position="319"/>
    </location>
</feature>
<dbReference type="FunFam" id="3.40.630.10:FF:000101">
    <property type="entry name" value="N-acetylated alpha-linked acidic dipeptidase like 1"/>
    <property type="match status" value="1"/>
</dbReference>
<dbReference type="Gene3D" id="1.20.930.40">
    <property type="entry name" value="Transferrin receptor-like, dimerisation domain"/>
    <property type="match status" value="1"/>
</dbReference>
<evidence type="ECO:0000256" key="4">
    <source>
        <dbReference type="SAM" id="Phobius"/>
    </source>
</evidence>